<comment type="caution">
    <text evidence="2">The sequence shown here is derived from an EMBL/GenBank/DDBJ whole genome shotgun (WGS) entry which is preliminary data.</text>
</comment>
<sequence length="709" mass="79018">MVLLDCVSGVVSWGLRTGVDCLGGAVQMRCRSRISREIVEPLESRLWERVRCRDTCEVGKISGGESMESLLSGEAIRQELRDTNSNLEETVTKCTRKAKAEIKKWVIFFVSFTGHGKSTLIGHALKQLGVRGPLPATGARGSVTRAVQGYAATVDGWTIGGLTEEVIFMDSPGWQWGCPPKDVEDQLVTMKAVAENMGVAPDALKERLVVVLLHKAEDVARDVENQNFSAFLAAFFKACRNQNATLVPVLSKAEPQRCSVEDLDFAKNLLQTKLESLSKEHGECVTVRPAMCWSNSSKPSAELDDALAKACHQHLKSEAVRGKVMESIESELLKILQDWAKKGDSRNALANRFVWVCARHRGLRLKQVQLNEDTPWEDASKVVDSLKKGPLRYSLEDATDDWHSDELRWLKAPVTGLQVSLLTAHLFQTTQPAGDGGKLRQATAQSRTPMSRDRVKEMIPNREARRRQVKEIKESEAYKLEKEARGVAIDKGAAARSMNLARLSLNVRQVLEAREGLGELALASFSELKDTFARSGLLTLGDQLVWAQACSEFELLEDELHGEVYIGLVGRMEPQAAKAPPETDLEDMDNERFEERQREAQKLFESAQQDPNFVQTLAAFSEQPELFLKELKAASQEQGWTREDVQKMKETYAMMGINLEVMLQEMRASADVLPAAQRELVDYMQQMLTDPDSVLGENAKDTKSEKVDA</sequence>
<dbReference type="InterPro" id="IPR027417">
    <property type="entry name" value="P-loop_NTPase"/>
</dbReference>
<dbReference type="OrthoDB" id="433227at2759"/>
<gene>
    <name evidence="2" type="ORF">C1SCF055_LOCUS11054</name>
</gene>
<feature type="compositionally biased region" description="Basic and acidic residues" evidence="1">
    <location>
        <begin position="698"/>
        <end position="709"/>
    </location>
</feature>
<evidence type="ECO:0000256" key="1">
    <source>
        <dbReference type="SAM" id="MobiDB-lite"/>
    </source>
</evidence>
<dbReference type="Gene3D" id="3.40.50.300">
    <property type="entry name" value="P-loop containing nucleotide triphosphate hydrolases"/>
    <property type="match status" value="1"/>
</dbReference>
<dbReference type="EMBL" id="CAMXCT010000802">
    <property type="protein sequence ID" value="CAI3983441.1"/>
    <property type="molecule type" value="Genomic_DNA"/>
</dbReference>
<keyword evidence="4" id="KW-1185">Reference proteome</keyword>
<protein>
    <submittedName>
        <fullName evidence="3">Protein translocase subunit SecA</fullName>
    </submittedName>
</protein>
<evidence type="ECO:0000313" key="3">
    <source>
        <dbReference type="EMBL" id="CAL4770753.1"/>
    </source>
</evidence>
<feature type="region of interest" description="Disordered" evidence="1">
    <location>
        <begin position="432"/>
        <end position="453"/>
    </location>
</feature>
<dbReference type="Proteomes" id="UP001152797">
    <property type="component" value="Unassembled WGS sequence"/>
</dbReference>
<dbReference type="AlphaFoldDB" id="A0A9P1C425"/>
<reference evidence="3 4" key="2">
    <citation type="submission" date="2024-05" db="EMBL/GenBank/DDBJ databases">
        <authorList>
            <person name="Chen Y."/>
            <person name="Shah S."/>
            <person name="Dougan E. K."/>
            <person name="Thang M."/>
            <person name="Chan C."/>
        </authorList>
    </citation>
    <scope>NUCLEOTIDE SEQUENCE [LARGE SCALE GENOMIC DNA]</scope>
</reference>
<accession>A0A9P1C425</accession>
<evidence type="ECO:0000313" key="4">
    <source>
        <dbReference type="Proteomes" id="UP001152797"/>
    </source>
</evidence>
<dbReference type="EMBL" id="CAMXCT020000802">
    <property type="protein sequence ID" value="CAL1136816.1"/>
    <property type="molecule type" value="Genomic_DNA"/>
</dbReference>
<evidence type="ECO:0000313" key="2">
    <source>
        <dbReference type="EMBL" id="CAI3983441.1"/>
    </source>
</evidence>
<dbReference type="EMBL" id="CAMXCT030000802">
    <property type="protein sequence ID" value="CAL4770753.1"/>
    <property type="molecule type" value="Genomic_DNA"/>
</dbReference>
<proteinExistence type="predicted"/>
<feature type="region of interest" description="Disordered" evidence="1">
    <location>
        <begin position="690"/>
        <end position="709"/>
    </location>
</feature>
<name>A0A9P1C425_9DINO</name>
<reference evidence="2" key="1">
    <citation type="submission" date="2022-10" db="EMBL/GenBank/DDBJ databases">
        <authorList>
            <person name="Chen Y."/>
            <person name="Dougan E. K."/>
            <person name="Chan C."/>
            <person name="Rhodes N."/>
            <person name="Thang M."/>
        </authorList>
    </citation>
    <scope>NUCLEOTIDE SEQUENCE</scope>
</reference>
<organism evidence="2">
    <name type="scientific">Cladocopium goreaui</name>
    <dbReference type="NCBI Taxonomy" id="2562237"/>
    <lineage>
        <taxon>Eukaryota</taxon>
        <taxon>Sar</taxon>
        <taxon>Alveolata</taxon>
        <taxon>Dinophyceae</taxon>
        <taxon>Suessiales</taxon>
        <taxon>Symbiodiniaceae</taxon>
        <taxon>Cladocopium</taxon>
    </lineage>
</organism>
<dbReference type="SUPFAM" id="SSF52540">
    <property type="entry name" value="P-loop containing nucleoside triphosphate hydrolases"/>
    <property type="match status" value="1"/>
</dbReference>